<keyword evidence="2" id="KW-1185">Reference proteome</keyword>
<dbReference type="InterPro" id="IPR015946">
    <property type="entry name" value="KH_dom-like_a/b"/>
</dbReference>
<dbReference type="OrthoDB" id="9807532at2"/>
<evidence type="ECO:0000313" key="1">
    <source>
        <dbReference type="EMBL" id="KIA95518.1"/>
    </source>
</evidence>
<evidence type="ECO:0000313" key="2">
    <source>
        <dbReference type="Proteomes" id="UP000031246"/>
    </source>
</evidence>
<sequence length="140" mass="14943">MTMKRNATAVWQGSIKEGTGNITTQSTTLNNTQYSFNSRFAEGVGTNPEELIAAAHAGCFTMKLSANLTEAGFTADRLETKCDINLDPSKGEIVESHLTLTASVPGLSQDKFDELVADAEKNCPISKLLNTTITVDATLA</sequence>
<dbReference type="PANTHER" id="PTHR42830">
    <property type="entry name" value="OSMOTICALLY INDUCIBLE FAMILY PROTEIN"/>
    <property type="match status" value="1"/>
</dbReference>
<dbReference type="GO" id="GO:0006979">
    <property type="term" value="P:response to oxidative stress"/>
    <property type="evidence" value="ECO:0007669"/>
    <property type="project" value="InterPro"/>
</dbReference>
<dbReference type="PANTHER" id="PTHR42830:SF1">
    <property type="entry name" value="OSMOTICALLY INDUCIBLE FAMILY PROTEIN"/>
    <property type="match status" value="1"/>
</dbReference>
<dbReference type="InterPro" id="IPR003718">
    <property type="entry name" value="OsmC/Ohr_fam"/>
</dbReference>
<dbReference type="Gene3D" id="3.30.300.20">
    <property type="match status" value="1"/>
</dbReference>
<dbReference type="InterPro" id="IPR052707">
    <property type="entry name" value="OsmC_Ohr_Peroxiredoxin"/>
</dbReference>
<proteinExistence type="predicted"/>
<dbReference type="Pfam" id="PF02566">
    <property type="entry name" value="OsmC"/>
    <property type="match status" value="1"/>
</dbReference>
<name>A0A0C1FUK5_9SPHI</name>
<dbReference type="InterPro" id="IPR036102">
    <property type="entry name" value="OsmC/Ohrsf"/>
</dbReference>
<dbReference type="AlphaFoldDB" id="A0A0C1FUK5"/>
<reference evidence="1 2" key="1">
    <citation type="submission" date="2014-10" db="EMBL/GenBank/DDBJ databases">
        <title>Pedobacter Kyungheensis.</title>
        <authorList>
            <person name="Anderson B.M."/>
            <person name="Newman J.D."/>
        </authorList>
    </citation>
    <scope>NUCLEOTIDE SEQUENCE [LARGE SCALE GENOMIC DNA]</scope>
    <source>
        <strain evidence="1 2">KACC 16221</strain>
    </source>
</reference>
<dbReference type="EMBL" id="JSYN01000005">
    <property type="protein sequence ID" value="KIA95518.1"/>
    <property type="molecule type" value="Genomic_DNA"/>
</dbReference>
<dbReference type="InterPro" id="IPR019904">
    <property type="entry name" value="Peroxiredoxin_OsmC"/>
</dbReference>
<dbReference type="SUPFAM" id="SSF82784">
    <property type="entry name" value="OsmC-like"/>
    <property type="match status" value="1"/>
</dbReference>
<organism evidence="1 2">
    <name type="scientific">Pedobacter kyungheensis</name>
    <dbReference type="NCBI Taxonomy" id="1069985"/>
    <lineage>
        <taxon>Bacteria</taxon>
        <taxon>Pseudomonadati</taxon>
        <taxon>Bacteroidota</taxon>
        <taxon>Sphingobacteriia</taxon>
        <taxon>Sphingobacteriales</taxon>
        <taxon>Sphingobacteriaceae</taxon>
        <taxon>Pedobacter</taxon>
    </lineage>
</organism>
<dbReference type="Proteomes" id="UP000031246">
    <property type="component" value="Unassembled WGS sequence"/>
</dbReference>
<accession>A0A0C1FUK5</accession>
<comment type="caution">
    <text evidence="1">The sequence shown here is derived from an EMBL/GenBank/DDBJ whole genome shotgun (WGS) entry which is preliminary data.</text>
</comment>
<protein>
    <submittedName>
        <fullName evidence="1">Peroxiredoxin</fullName>
    </submittedName>
</protein>
<gene>
    <name evidence="1" type="ORF">OC25_06695</name>
</gene>
<dbReference type="NCBIfam" id="TIGR03562">
    <property type="entry name" value="osmo_induc_OsmC"/>
    <property type="match status" value="1"/>
</dbReference>
<dbReference type="GO" id="GO:0004601">
    <property type="term" value="F:peroxidase activity"/>
    <property type="evidence" value="ECO:0007669"/>
    <property type="project" value="InterPro"/>
</dbReference>